<dbReference type="EMBL" id="DF967972">
    <property type="protein sequence ID" value="GAP15854.1"/>
    <property type="molecule type" value="Genomic_DNA"/>
</dbReference>
<dbReference type="PANTHER" id="PTHR31563:SF10">
    <property type="entry name" value="ION CHANNEL POLLUX-RELATED"/>
    <property type="match status" value="1"/>
</dbReference>
<protein>
    <recommendedName>
        <fullName evidence="10">RCK N-terminal domain-containing protein</fullName>
    </recommendedName>
</protein>
<dbReference type="Gene3D" id="3.40.50.720">
    <property type="entry name" value="NAD(P)-binding Rossmann-like Domain"/>
    <property type="match status" value="2"/>
</dbReference>
<dbReference type="InterPro" id="IPR003148">
    <property type="entry name" value="RCK_N"/>
</dbReference>
<dbReference type="RefSeq" id="WP_075074996.1">
    <property type="nucleotide sequence ID" value="NZ_DF967972.1"/>
</dbReference>
<keyword evidence="6" id="KW-0406">Ion transport</keyword>
<dbReference type="GO" id="GO:0006813">
    <property type="term" value="P:potassium ion transport"/>
    <property type="evidence" value="ECO:0007669"/>
    <property type="project" value="InterPro"/>
</dbReference>
<dbReference type="PANTHER" id="PTHR31563">
    <property type="entry name" value="ION CHANNEL POLLUX-RELATED"/>
    <property type="match status" value="1"/>
</dbReference>
<dbReference type="InterPro" id="IPR036291">
    <property type="entry name" value="NAD(P)-bd_dom_sf"/>
</dbReference>
<evidence type="ECO:0000256" key="1">
    <source>
        <dbReference type="ARBA" id="ARBA00004127"/>
    </source>
</evidence>
<accession>A0A0S7BDJ2</accession>
<dbReference type="STRING" id="360412.LARV_03647"/>
<comment type="subcellular location">
    <subcellularLocation>
        <location evidence="1">Endomembrane system</location>
        <topology evidence="1">Multi-pass membrane protein</topology>
    </subcellularLocation>
</comment>
<evidence type="ECO:0000256" key="3">
    <source>
        <dbReference type="ARBA" id="ARBA00022448"/>
    </source>
</evidence>
<keyword evidence="5 9" id="KW-1133">Transmembrane helix</keyword>
<evidence type="ECO:0000313" key="11">
    <source>
        <dbReference type="EMBL" id="GAP15854.1"/>
    </source>
</evidence>
<evidence type="ECO:0000256" key="7">
    <source>
        <dbReference type="ARBA" id="ARBA00023136"/>
    </source>
</evidence>
<feature type="transmembrane region" description="Helical" evidence="9">
    <location>
        <begin position="21"/>
        <end position="48"/>
    </location>
</feature>
<evidence type="ECO:0000256" key="8">
    <source>
        <dbReference type="ARBA" id="ARBA00023303"/>
    </source>
</evidence>
<keyword evidence="7 9" id="KW-0472">Membrane</keyword>
<gene>
    <name evidence="11" type="ORF">LARV_03647</name>
</gene>
<keyword evidence="12" id="KW-1185">Reference proteome</keyword>
<keyword evidence="3" id="KW-0813">Transport</keyword>
<comment type="similarity">
    <text evidence="2">Belongs to the castor/pollux (TC 1.A.1.23) family.</text>
</comment>
<dbReference type="OrthoDB" id="305351at2"/>
<feature type="transmembrane region" description="Helical" evidence="9">
    <location>
        <begin position="85"/>
        <end position="109"/>
    </location>
</feature>
<organism evidence="11">
    <name type="scientific">Longilinea arvoryzae</name>
    <dbReference type="NCBI Taxonomy" id="360412"/>
    <lineage>
        <taxon>Bacteria</taxon>
        <taxon>Bacillati</taxon>
        <taxon>Chloroflexota</taxon>
        <taxon>Anaerolineae</taxon>
        <taxon>Anaerolineales</taxon>
        <taxon>Anaerolineaceae</taxon>
        <taxon>Longilinea</taxon>
    </lineage>
</organism>
<feature type="domain" description="RCK N-terminal" evidence="10">
    <location>
        <begin position="126"/>
        <end position="265"/>
    </location>
</feature>
<evidence type="ECO:0000256" key="4">
    <source>
        <dbReference type="ARBA" id="ARBA00022692"/>
    </source>
</evidence>
<evidence type="ECO:0000313" key="12">
    <source>
        <dbReference type="Proteomes" id="UP000055060"/>
    </source>
</evidence>
<feature type="transmembrane region" description="Helical" evidence="9">
    <location>
        <begin position="130"/>
        <end position="148"/>
    </location>
</feature>
<evidence type="ECO:0000256" key="2">
    <source>
        <dbReference type="ARBA" id="ARBA00008577"/>
    </source>
</evidence>
<dbReference type="SUPFAM" id="SSF51735">
    <property type="entry name" value="NAD(P)-binding Rossmann-fold domains"/>
    <property type="match status" value="1"/>
</dbReference>
<sequence length="631" mass="69036">MKTNWQDRLRYRFDNYMARGTGALICGLGLASLGLIVVAATVVSLVGISPEDGARIGFSEAAWLSLMRTLDAGTMGGDTGWRFRIAMFIVTLGGIFIISTLIGVLTSAIEGRMSELRKGRSRVIERNHTIILGWSSQVYTLLSELAIANENQRDACVVVMADRDKVEMEDDIRAALPRNSKLRIVCRSGNPIDPNDLSLVSLETARSILVVAGESGQPDSETIKTLLAITNSPTRRAEPYHIVAEIREARNLEPVSMIGGSEVEPVLAGDLIARIIAQTCLQSGLSVVYTELLNFEGDEIYFKEEPSLIGKTFHDALFAYPKSAVMGLASSNGSVKLNPPMDTPISAGDQVIAVSADDDTVVPGRDGQPAVQASRIANRASLPLKPINTLVLGWNCRALRIIGELDHYVAPGSEIMLLADRKWDETEKTEFGGGLQNERLHFRSADTTDRRALDDVHPENFDHVIVLAYSDSLDGQAADARTIMTLLHLRDIANHSGRNIPIVSEMLDLRNRNLAEVTQADDFIVSDHLVSLLMAQISETKALNQVFADLFDADGSEIYLKPAGEYVEPGQAVNFYTLLEAAARRGEVALGYRLKKFAHDSKQSYGVVINPLKSEEVTFSEEDRIVVLAEN</sequence>
<evidence type="ECO:0000256" key="9">
    <source>
        <dbReference type="SAM" id="Phobius"/>
    </source>
</evidence>
<name>A0A0S7BDJ2_9CHLR</name>
<dbReference type="GO" id="GO:0034220">
    <property type="term" value="P:monoatomic ion transmembrane transport"/>
    <property type="evidence" value="ECO:0007669"/>
    <property type="project" value="UniProtKB-KW"/>
</dbReference>
<evidence type="ECO:0000259" key="10">
    <source>
        <dbReference type="PROSITE" id="PS51201"/>
    </source>
</evidence>
<dbReference type="AlphaFoldDB" id="A0A0S7BDJ2"/>
<dbReference type="GO" id="GO:0012505">
    <property type="term" value="C:endomembrane system"/>
    <property type="evidence" value="ECO:0007669"/>
    <property type="project" value="UniProtKB-SubCell"/>
</dbReference>
<evidence type="ECO:0000256" key="6">
    <source>
        <dbReference type="ARBA" id="ARBA00023065"/>
    </source>
</evidence>
<dbReference type="InterPro" id="IPR044849">
    <property type="entry name" value="CASTOR/POLLUX/SYM8-like"/>
</dbReference>
<proteinExistence type="inferred from homology"/>
<reference evidence="11" key="1">
    <citation type="submission" date="2015-07" db="EMBL/GenBank/DDBJ databases">
        <title>Draft Genome Sequences of Anaerolinea thermolimosa IMO-1, Bellilinea caldifistulae GOMI-1, Leptolinea tardivitalis YMTK-2, Levilinea saccharolytica KIBI-1,Longilinea arvoryzae KOME-1, Previously Described as Members of the Anaerolineaceae (Chloroflexi).</title>
        <authorList>
            <person name="Sekiguchi Y."/>
            <person name="Ohashi A."/>
            <person name="Matsuura N."/>
            <person name="Tourlousse M.D."/>
        </authorList>
    </citation>
    <scope>NUCLEOTIDE SEQUENCE [LARGE SCALE GENOMIC DNA]</scope>
    <source>
        <strain evidence="11">KOME-1</strain>
    </source>
</reference>
<dbReference type="Proteomes" id="UP000055060">
    <property type="component" value="Unassembled WGS sequence"/>
</dbReference>
<dbReference type="Pfam" id="PF06241">
    <property type="entry name" value="Castor_Poll_mid"/>
    <property type="match status" value="1"/>
</dbReference>
<evidence type="ECO:0000256" key="5">
    <source>
        <dbReference type="ARBA" id="ARBA00022989"/>
    </source>
</evidence>
<keyword evidence="4 9" id="KW-0812">Transmembrane</keyword>
<dbReference type="InterPro" id="IPR010420">
    <property type="entry name" value="CASTOR/POLLUX/SYM8_dom"/>
</dbReference>
<keyword evidence="8" id="KW-0407">Ion channel</keyword>
<dbReference type="PROSITE" id="PS51201">
    <property type="entry name" value="RCK_N"/>
    <property type="match status" value="1"/>
</dbReference>